<dbReference type="GO" id="GO:0003677">
    <property type="term" value="F:DNA binding"/>
    <property type="evidence" value="ECO:0007669"/>
    <property type="project" value="UniProtKB-KW"/>
</dbReference>
<proteinExistence type="inferred from homology"/>
<evidence type="ECO:0000259" key="6">
    <source>
        <dbReference type="Pfam" id="PF08281"/>
    </source>
</evidence>
<dbReference type="SUPFAM" id="SSF88946">
    <property type="entry name" value="Sigma2 domain of RNA polymerase sigma factors"/>
    <property type="match status" value="1"/>
</dbReference>
<keyword evidence="8" id="KW-1185">Reference proteome</keyword>
<keyword evidence="5" id="KW-0804">Transcription</keyword>
<evidence type="ECO:0000256" key="1">
    <source>
        <dbReference type="ARBA" id="ARBA00010641"/>
    </source>
</evidence>
<comment type="similarity">
    <text evidence="1">Belongs to the sigma-70 factor family. ECF subfamily.</text>
</comment>
<dbReference type="Pfam" id="PF08281">
    <property type="entry name" value="Sigma70_r4_2"/>
    <property type="match status" value="1"/>
</dbReference>
<name>A6GBQ1_9BACT</name>
<keyword evidence="4" id="KW-0238">DNA-binding</keyword>
<dbReference type="Gene3D" id="1.10.1740.10">
    <property type="match status" value="1"/>
</dbReference>
<dbReference type="Gene3D" id="1.10.10.10">
    <property type="entry name" value="Winged helix-like DNA-binding domain superfamily/Winged helix DNA-binding domain"/>
    <property type="match status" value="1"/>
</dbReference>
<dbReference type="AlphaFoldDB" id="A6GBQ1"/>
<keyword evidence="3" id="KW-0731">Sigma factor</keyword>
<dbReference type="RefSeq" id="WP_006974142.1">
    <property type="nucleotide sequence ID" value="NZ_ABCS01000060.1"/>
</dbReference>
<dbReference type="Proteomes" id="UP000005801">
    <property type="component" value="Unassembled WGS sequence"/>
</dbReference>
<keyword evidence="2" id="KW-0805">Transcription regulation</keyword>
<dbReference type="EMBL" id="ABCS01000060">
    <property type="protein sequence ID" value="EDM76668.1"/>
    <property type="molecule type" value="Genomic_DNA"/>
</dbReference>
<reference evidence="7 8" key="1">
    <citation type="submission" date="2007-06" db="EMBL/GenBank/DDBJ databases">
        <authorList>
            <person name="Shimkets L."/>
            <person name="Ferriera S."/>
            <person name="Johnson J."/>
            <person name="Kravitz S."/>
            <person name="Beeson K."/>
            <person name="Sutton G."/>
            <person name="Rogers Y.-H."/>
            <person name="Friedman R."/>
            <person name="Frazier M."/>
            <person name="Venter J.C."/>
        </authorList>
    </citation>
    <scope>NUCLEOTIDE SEQUENCE [LARGE SCALE GENOMIC DNA]</scope>
    <source>
        <strain evidence="7 8">SIR-1</strain>
    </source>
</reference>
<dbReference type="OrthoDB" id="9780326at2"/>
<dbReference type="InterPro" id="IPR036388">
    <property type="entry name" value="WH-like_DNA-bd_sf"/>
</dbReference>
<dbReference type="InterPro" id="IPR013325">
    <property type="entry name" value="RNA_pol_sigma_r2"/>
</dbReference>
<evidence type="ECO:0000256" key="5">
    <source>
        <dbReference type="ARBA" id="ARBA00023163"/>
    </source>
</evidence>
<evidence type="ECO:0000313" key="8">
    <source>
        <dbReference type="Proteomes" id="UP000005801"/>
    </source>
</evidence>
<protein>
    <recommendedName>
        <fullName evidence="6">RNA polymerase sigma factor 70 region 4 type 2 domain-containing protein</fullName>
    </recommendedName>
</protein>
<feature type="domain" description="RNA polymerase sigma factor 70 region 4 type 2" evidence="6">
    <location>
        <begin position="117"/>
        <end position="168"/>
    </location>
</feature>
<sequence>MQSDAELFAAASQGDQHAFAVLVHRHRRWAELYAIKCGAGSEAADVAQEAFLKLLRSKDKELRSDSLRSLLSVDIHFQVLRLLQKQARQMQLEGGSAIPDQETGLSQVARRRRLAARVVEAMERLRSTERRLLELRHVEGLRPVEIAERTGRTDAAIRAALFRARRALRLELGLSS</sequence>
<gene>
    <name evidence="7" type="ORF">PPSIR1_38109</name>
</gene>
<dbReference type="PANTHER" id="PTHR43133">
    <property type="entry name" value="RNA POLYMERASE ECF-TYPE SIGMA FACTO"/>
    <property type="match status" value="1"/>
</dbReference>
<evidence type="ECO:0000256" key="4">
    <source>
        <dbReference type="ARBA" id="ARBA00023125"/>
    </source>
</evidence>
<evidence type="ECO:0000256" key="2">
    <source>
        <dbReference type="ARBA" id="ARBA00023015"/>
    </source>
</evidence>
<comment type="caution">
    <text evidence="7">The sequence shown here is derived from an EMBL/GenBank/DDBJ whole genome shotgun (WGS) entry which is preliminary data.</text>
</comment>
<evidence type="ECO:0000256" key="3">
    <source>
        <dbReference type="ARBA" id="ARBA00023082"/>
    </source>
</evidence>
<dbReference type="GO" id="GO:0016987">
    <property type="term" value="F:sigma factor activity"/>
    <property type="evidence" value="ECO:0007669"/>
    <property type="project" value="UniProtKB-KW"/>
</dbReference>
<accession>A6GBQ1</accession>
<dbReference type="InterPro" id="IPR014284">
    <property type="entry name" value="RNA_pol_sigma-70_dom"/>
</dbReference>
<dbReference type="NCBIfam" id="TIGR02937">
    <property type="entry name" value="sigma70-ECF"/>
    <property type="match status" value="1"/>
</dbReference>
<dbReference type="PANTHER" id="PTHR43133:SF8">
    <property type="entry name" value="RNA POLYMERASE SIGMA FACTOR HI_1459-RELATED"/>
    <property type="match status" value="1"/>
</dbReference>
<dbReference type="InterPro" id="IPR013324">
    <property type="entry name" value="RNA_pol_sigma_r3/r4-like"/>
</dbReference>
<evidence type="ECO:0000313" key="7">
    <source>
        <dbReference type="EMBL" id="EDM76668.1"/>
    </source>
</evidence>
<dbReference type="SUPFAM" id="SSF88659">
    <property type="entry name" value="Sigma3 and sigma4 domains of RNA polymerase sigma factors"/>
    <property type="match status" value="1"/>
</dbReference>
<dbReference type="InterPro" id="IPR013249">
    <property type="entry name" value="RNA_pol_sigma70_r4_t2"/>
</dbReference>
<dbReference type="eggNOG" id="COG1595">
    <property type="taxonomic scope" value="Bacteria"/>
</dbReference>
<dbReference type="InterPro" id="IPR039425">
    <property type="entry name" value="RNA_pol_sigma-70-like"/>
</dbReference>
<organism evidence="7 8">
    <name type="scientific">Plesiocystis pacifica SIR-1</name>
    <dbReference type="NCBI Taxonomy" id="391625"/>
    <lineage>
        <taxon>Bacteria</taxon>
        <taxon>Pseudomonadati</taxon>
        <taxon>Myxococcota</taxon>
        <taxon>Polyangia</taxon>
        <taxon>Nannocystales</taxon>
        <taxon>Nannocystaceae</taxon>
        <taxon>Plesiocystis</taxon>
    </lineage>
</organism>
<dbReference type="GO" id="GO:0006352">
    <property type="term" value="P:DNA-templated transcription initiation"/>
    <property type="evidence" value="ECO:0007669"/>
    <property type="project" value="InterPro"/>
</dbReference>